<feature type="transmembrane region" description="Helical" evidence="8">
    <location>
        <begin position="220"/>
        <end position="239"/>
    </location>
</feature>
<evidence type="ECO:0000256" key="8">
    <source>
        <dbReference type="SAM" id="Phobius"/>
    </source>
</evidence>
<organism evidence="10 11">
    <name type="scientific">Sinorhizobium fredii (strain HH103)</name>
    <dbReference type="NCBI Taxonomy" id="1117943"/>
    <lineage>
        <taxon>Bacteria</taxon>
        <taxon>Pseudomonadati</taxon>
        <taxon>Pseudomonadota</taxon>
        <taxon>Alphaproteobacteria</taxon>
        <taxon>Hyphomicrobiales</taxon>
        <taxon>Rhizobiaceae</taxon>
        <taxon>Sinorhizobium/Ensifer group</taxon>
        <taxon>Sinorhizobium</taxon>
    </lineage>
</organism>
<comment type="cofactor">
    <cofactor evidence="7">
        <name>Zn(2+)</name>
        <dbReference type="ChEBI" id="CHEBI:29105"/>
    </cofactor>
</comment>
<evidence type="ECO:0000256" key="9">
    <source>
        <dbReference type="SAM" id="SignalP"/>
    </source>
</evidence>
<dbReference type="GO" id="GO:0046872">
    <property type="term" value="F:metal ion binding"/>
    <property type="evidence" value="ECO:0007669"/>
    <property type="project" value="UniProtKB-KW"/>
</dbReference>
<keyword evidence="5 8" id="KW-0472">Membrane</keyword>
<dbReference type="AlphaFoldDB" id="G9AHP8"/>
<keyword evidence="9" id="KW-0732">Signal</keyword>
<dbReference type="GO" id="GO:0006672">
    <property type="term" value="P:ceramide metabolic process"/>
    <property type="evidence" value="ECO:0007669"/>
    <property type="project" value="InterPro"/>
</dbReference>
<accession>G9AHP8</accession>
<geneLocation type="plasmid" evidence="10 11">
    <name>pSfHH103e</name>
</geneLocation>
<evidence type="ECO:0000256" key="7">
    <source>
        <dbReference type="PIRSR" id="PIRSR608901-2"/>
    </source>
</evidence>
<evidence type="ECO:0000256" key="4">
    <source>
        <dbReference type="ARBA" id="ARBA00022989"/>
    </source>
</evidence>
<feature type="transmembrane region" description="Helical" evidence="8">
    <location>
        <begin position="191"/>
        <end position="208"/>
    </location>
</feature>
<feature type="transmembrane region" description="Helical" evidence="8">
    <location>
        <begin position="106"/>
        <end position="126"/>
    </location>
</feature>
<evidence type="ECO:0000256" key="3">
    <source>
        <dbReference type="ARBA" id="ARBA00022801"/>
    </source>
</evidence>
<dbReference type="GO" id="GO:0016811">
    <property type="term" value="F:hydrolase activity, acting on carbon-nitrogen (but not peptide) bonds, in linear amides"/>
    <property type="evidence" value="ECO:0007669"/>
    <property type="project" value="InterPro"/>
</dbReference>
<feature type="binding site" evidence="6">
    <location>
        <position position="51"/>
    </location>
    <ligand>
        <name>Ca(2+)</name>
        <dbReference type="ChEBI" id="CHEBI:29108"/>
    </ligand>
</feature>
<evidence type="ECO:0000256" key="1">
    <source>
        <dbReference type="ARBA" id="ARBA00004141"/>
    </source>
</evidence>
<feature type="binding site" evidence="7">
    <location>
        <position position="225"/>
    </location>
    <ligand>
        <name>Zn(2+)</name>
        <dbReference type="ChEBI" id="CHEBI:29105"/>
        <note>catalytic</note>
    </ligand>
</feature>
<reference evidence="10 11" key="1">
    <citation type="journal article" date="2012" name="J. Bacteriol.">
        <title>Genome sequence of the soybean symbiont Sinorhizobium fredii HH103.</title>
        <authorList>
            <person name="Weidner S."/>
            <person name="Becker A."/>
            <person name="Bonilla I."/>
            <person name="Jaenicke S."/>
            <person name="Lloret J."/>
            <person name="Margaret I."/>
            <person name="Puhler A."/>
            <person name="Ruiz-Sainz J.E."/>
            <person name="Schneiker-Bekel S."/>
            <person name="Szczepanowski R."/>
            <person name="Vinardell J.M."/>
            <person name="Zehner S."/>
            <person name="Gottfert M."/>
        </authorList>
    </citation>
    <scope>NUCLEOTIDE SEQUENCE [LARGE SCALE GENOMIC DNA]</scope>
    <source>
        <strain evidence="10 11">HH103</strain>
        <plasmid evidence="11">pSfHH103e</plasmid>
    </source>
</reference>
<dbReference type="Pfam" id="PF05875">
    <property type="entry name" value="Ceramidase"/>
    <property type="match status" value="1"/>
</dbReference>
<feature type="transmembrane region" description="Helical" evidence="8">
    <location>
        <begin position="133"/>
        <end position="152"/>
    </location>
</feature>
<sequence>MKLKMVVGSSVAALMSFASAAFAMGSGHAAGDWWTPLDHYCERVGVGFWAEPFNALTNGAFIVTAAAMLIRQRRVAWPDKQLCVLAILTASVGVGSFLFHTLANRWSLIADIVPIAVVIYSFFFVALTRFLRLSAAVAGLLTVSLLVLSPTLETLMKPLLGSSASYAPGLIATFGVAAAVPVLGRGPTPRLLVAAGIAFATALVFRMLDAPLCEAWPTGTHFIWHLLNALALGFALFAAERVGAGSRLGAVTQPPREPLADHL</sequence>
<keyword evidence="4 8" id="KW-1133">Transmembrane helix</keyword>
<evidence type="ECO:0008006" key="12">
    <source>
        <dbReference type="Google" id="ProtNLM"/>
    </source>
</evidence>
<feature type="transmembrane region" description="Helical" evidence="8">
    <location>
        <begin position="53"/>
        <end position="70"/>
    </location>
</feature>
<keyword evidence="3" id="KW-0378">Hydrolase</keyword>
<name>G9AHP8_SINF1</name>
<evidence type="ECO:0000313" key="11">
    <source>
        <dbReference type="Proteomes" id="UP000007735"/>
    </source>
</evidence>
<comment type="subcellular location">
    <subcellularLocation>
        <location evidence="1">Membrane</location>
        <topology evidence="1">Multi-pass membrane protein</topology>
    </subcellularLocation>
</comment>
<dbReference type="PATRIC" id="fig|380.5.peg.5680"/>
<feature type="binding site" evidence="7">
    <location>
        <position position="221"/>
    </location>
    <ligand>
        <name>Zn(2+)</name>
        <dbReference type="ChEBI" id="CHEBI:29105"/>
        <note>catalytic</note>
    </ligand>
</feature>
<evidence type="ECO:0000313" key="10">
    <source>
        <dbReference type="EMBL" id="CCF00580.1"/>
    </source>
</evidence>
<dbReference type="HOGENOM" id="CLU_068425_0_0_5"/>
<gene>
    <name evidence="10" type="ordered locus">SFHH103_06120</name>
</gene>
<feature type="transmembrane region" description="Helical" evidence="8">
    <location>
        <begin position="164"/>
        <end position="184"/>
    </location>
</feature>
<evidence type="ECO:0000256" key="6">
    <source>
        <dbReference type="PIRSR" id="PIRSR608901-1"/>
    </source>
</evidence>
<feature type="transmembrane region" description="Helical" evidence="8">
    <location>
        <begin position="82"/>
        <end position="100"/>
    </location>
</feature>
<evidence type="ECO:0000256" key="5">
    <source>
        <dbReference type="ARBA" id="ARBA00023136"/>
    </source>
</evidence>
<keyword evidence="6" id="KW-0479">Metal-binding</keyword>
<dbReference type="GO" id="GO:0016020">
    <property type="term" value="C:membrane"/>
    <property type="evidence" value="ECO:0007669"/>
    <property type="project" value="UniProtKB-SubCell"/>
</dbReference>
<evidence type="ECO:0000256" key="2">
    <source>
        <dbReference type="ARBA" id="ARBA00022692"/>
    </source>
</evidence>
<feature type="signal peptide" evidence="9">
    <location>
        <begin position="1"/>
        <end position="23"/>
    </location>
</feature>
<feature type="binding site" evidence="7">
    <location>
        <position position="100"/>
    </location>
    <ligand>
        <name>Zn(2+)</name>
        <dbReference type="ChEBI" id="CHEBI:29105"/>
        <note>catalytic</note>
    </ligand>
</feature>
<proteinExistence type="predicted"/>
<dbReference type="KEGG" id="sfh:SFHH103_06120"/>
<protein>
    <recommendedName>
        <fullName evidence="12">Ceramidase</fullName>
    </recommendedName>
</protein>
<dbReference type="EMBL" id="HE616899">
    <property type="protein sequence ID" value="CCF00580.1"/>
    <property type="molecule type" value="Genomic_DNA"/>
</dbReference>
<keyword evidence="10" id="KW-0614">Plasmid</keyword>
<keyword evidence="6" id="KW-0106">Calcium</keyword>
<keyword evidence="2 8" id="KW-0812">Transmembrane</keyword>
<dbReference type="InterPro" id="IPR008901">
    <property type="entry name" value="ACER"/>
</dbReference>
<keyword evidence="7" id="KW-0862">Zinc</keyword>
<dbReference type="RefSeq" id="WP_014332231.1">
    <property type="nucleotide sequence ID" value="NC_016815.1"/>
</dbReference>
<feature type="chain" id="PRO_5003519650" description="Ceramidase" evidence="9">
    <location>
        <begin position="24"/>
        <end position="263"/>
    </location>
</feature>
<dbReference type="Proteomes" id="UP000007735">
    <property type="component" value="Plasmid pSfHH103e"/>
</dbReference>